<evidence type="ECO:0000313" key="3">
    <source>
        <dbReference type="WBParaSite" id="HPBE_0000078001-mRNA-1"/>
    </source>
</evidence>
<evidence type="ECO:0000313" key="1">
    <source>
        <dbReference type="EMBL" id="VDO19163.1"/>
    </source>
</evidence>
<dbReference type="AlphaFoldDB" id="A0A183F3N8"/>
<dbReference type="EMBL" id="UZAH01000671">
    <property type="protein sequence ID" value="VDO19163.1"/>
    <property type="molecule type" value="Genomic_DNA"/>
</dbReference>
<gene>
    <name evidence="1" type="ORF">HPBE_LOCUS781</name>
</gene>
<protein>
    <submittedName>
        <fullName evidence="1 3">Uncharacterized protein</fullName>
    </submittedName>
</protein>
<dbReference type="Proteomes" id="UP000050761">
    <property type="component" value="Unassembled WGS sequence"/>
</dbReference>
<dbReference type="OrthoDB" id="5833508at2759"/>
<keyword evidence="2" id="KW-1185">Reference proteome</keyword>
<name>A0A183F3N8_HELPZ</name>
<evidence type="ECO:0000313" key="2">
    <source>
        <dbReference type="Proteomes" id="UP000050761"/>
    </source>
</evidence>
<accession>A0A3P7UEG3</accession>
<organism evidence="2 3">
    <name type="scientific">Heligmosomoides polygyrus</name>
    <name type="common">Parasitic roundworm</name>
    <dbReference type="NCBI Taxonomy" id="6339"/>
    <lineage>
        <taxon>Eukaryota</taxon>
        <taxon>Metazoa</taxon>
        <taxon>Ecdysozoa</taxon>
        <taxon>Nematoda</taxon>
        <taxon>Chromadorea</taxon>
        <taxon>Rhabditida</taxon>
        <taxon>Rhabditina</taxon>
        <taxon>Rhabditomorpha</taxon>
        <taxon>Strongyloidea</taxon>
        <taxon>Heligmosomidae</taxon>
        <taxon>Heligmosomoides</taxon>
    </lineage>
</organism>
<accession>A0A183F3N8</accession>
<sequence length="157" mass="18505">MMQAPTQDQIQQALLTTYEATSTTPSFPRNVNFLPTSNRITDNAEGAAVQPFQPPTSLGGRVPPPSFRSIYLPVAPQRPYQPTQQQLNYLPISSRYPPQEYEANGQYYWPTNYRQRVQYPYQDIQMQPSSQWYWSQPAQMQWQPSQRQNYWNYPYQK</sequence>
<reference evidence="1 2" key="1">
    <citation type="submission" date="2018-11" db="EMBL/GenBank/DDBJ databases">
        <authorList>
            <consortium name="Pathogen Informatics"/>
        </authorList>
    </citation>
    <scope>NUCLEOTIDE SEQUENCE [LARGE SCALE GENOMIC DNA]</scope>
</reference>
<dbReference type="WBParaSite" id="HPBE_0000078001-mRNA-1">
    <property type="protein sequence ID" value="HPBE_0000078001-mRNA-1"/>
    <property type="gene ID" value="HPBE_0000078001"/>
</dbReference>
<proteinExistence type="predicted"/>
<reference evidence="3" key="2">
    <citation type="submission" date="2019-09" db="UniProtKB">
        <authorList>
            <consortium name="WormBaseParasite"/>
        </authorList>
    </citation>
    <scope>IDENTIFICATION</scope>
</reference>